<dbReference type="AlphaFoldDB" id="A0A0B1SIA5"/>
<feature type="non-terminal residue" evidence="2">
    <location>
        <position position="1"/>
    </location>
</feature>
<feature type="compositionally biased region" description="Polar residues" evidence="1">
    <location>
        <begin position="116"/>
        <end position="136"/>
    </location>
</feature>
<proteinExistence type="predicted"/>
<feature type="non-terminal residue" evidence="2">
    <location>
        <position position="147"/>
    </location>
</feature>
<evidence type="ECO:0000313" key="2">
    <source>
        <dbReference type="EMBL" id="KHJ83257.1"/>
    </source>
</evidence>
<feature type="compositionally biased region" description="Basic and acidic residues" evidence="1">
    <location>
        <begin position="96"/>
        <end position="110"/>
    </location>
</feature>
<protein>
    <submittedName>
        <fullName evidence="2">Uncharacterized protein</fullName>
    </submittedName>
</protein>
<keyword evidence="3" id="KW-1185">Reference proteome</keyword>
<dbReference type="Proteomes" id="UP000053660">
    <property type="component" value="Unassembled WGS sequence"/>
</dbReference>
<gene>
    <name evidence="2" type="ORF">OESDEN_17046</name>
</gene>
<feature type="compositionally biased region" description="Basic and acidic residues" evidence="1">
    <location>
        <begin position="137"/>
        <end position="147"/>
    </location>
</feature>
<accession>A0A0B1SIA5</accession>
<feature type="compositionally biased region" description="Acidic residues" evidence="1">
    <location>
        <begin position="81"/>
        <end position="95"/>
    </location>
</feature>
<reference evidence="2 3" key="1">
    <citation type="submission" date="2014-03" db="EMBL/GenBank/DDBJ databases">
        <title>Draft genome of the hookworm Oesophagostomum dentatum.</title>
        <authorList>
            <person name="Mitreva M."/>
        </authorList>
    </citation>
    <scope>NUCLEOTIDE SEQUENCE [LARGE SCALE GENOMIC DNA]</scope>
    <source>
        <strain evidence="2 3">OD-Hann</strain>
    </source>
</reference>
<feature type="compositionally biased region" description="Basic and acidic residues" evidence="1">
    <location>
        <begin position="1"/>
        <end position="12"/>
    </location>
</feature>
<evidence type="ECO:0000256" key="1">
    <source>
        <dbReference type="SAM" id="MobiDB-lite"/>
    </source>
</evidence>
<sequence length="147" mass="16398">AQKKSIAEHHTEGITQHYSEANSSTKTTYNAVRTSNFLADDVTERVIPPRIAEIKQPSLRSRVSAAAEEKEPSSRSRTPATDEEETALVLEDLDSVLEKEELSFEQKPNRAENLPNRPQVTNTADEPEHSQSSNSVVERKLSSIERA</sequence>
<evidence type="ECO:0000313" key="3">
    <source>
        <dbReference type="Proteomes" id="UP000053660"/>
    </source>
</evidence>
<dbReference type="EMBL" id="KN574332">
    <property type="protein sequence ID" value="KHJ83257.1"/>
    <property type="molecule type" value="Genomic_DNA"/>
</dbReference>
<name>A0A0B1SIA5_OESDE</name>
<feature type="region of interest" description="Disordered" evidence="1">
    <location>
        <begin position="1"/>
        <end position="27"/>
    </location>
</feature>
<feature type="compositionally biased region" description="Polar residues" evidence="1">
    <location>
        <begin position="13"/>
        <end position="27"/>
    </location>
</feature>
<organism evidence="2 3">
    <name type="scientific">Oesophagostomum dentatum</name>
    <name type="common">Nodular worm</name>
    <dbReference type="NCBI Taxonomy" id="61180"/>
    <lineage>
        <taxon>Eukaryota</taxon>
        <taxon>Metazoa</taxon>
        <taxon>Ecdysozoa</taxon>
        <taxon>Nematoda</taxon>
        <taxon>Chromadorea</taxon>
        <taxon>Rhabditida</taxon>
        <taxon>Rhabditina</taxon>
        <taxon>Rhabditomorpha</taxon>
        <taxon>Strongyloidea</taxon>
        <taxon>Strongylidae</taxon>
        <taxon>Oesophagostomum</taxon>
    </lineage>
</organism>
<feature type="region of interest" description="Disordered" evidence="1">
    <location>
        <begin position="45"/>
        <end position="147"/>
    </location>
</feature>